<keyword evidence="2" id="KW-1185">Reference proteome</keyword>
<sequence length="66" mass="7701">MALEALRDRIGTDRFLHLTRTWLADHRYGNATTEEYEALAEKISGQDLDAFFNVWLHTPGKPAPWW</sequence>
<comment type="caution">
    <text evidence="1">The sequence shown here is derived from an EMBL/GenBank/DDBJ whole genome shotgun (WGS) entry which is preliminary data.</text>
</comment>
<evidence type="ECO:0008006" key="3">
    <source>
        <dbReference type="Google" id="ProtNLM"/>
    </source>
</evidence>
<dbReference type="EMBL" id="BAABAS010000005">
    <property type="protein sequence ID" value="GAA4230876.1"/>
    <property type="molecule type" value="Genomic_DNA"/>
</dbReference>
<gene>
    <name evidence="1" type="ORF">GCM10022254_26730</name>
</gene>
<dbReference type="Gene3D" id="1.10.390.10">
    <property type="entry name" value="Neutral Protease Domain 2"/>
    <property type="match status" value="1"/>
</dbReference>
<dbReference type="SUPFAM" id="SSF55486">
    <property type="entry name" value="Metalloproteases ('zincins'), catalytic domain"/>
    <property type="match status" value="1"/>
</dbReference>
<protein>
    <recommendedName>
        <fullName evidence="3">Peptidase M1 membrane alanine aminopeptidase domain-containing protein</fullName>
    </recommendedName>
</protein>
<name>A0ABP8BZD3_9ACTN</name>
<evidence type="ECO:0000313" key="1">
    <source>
        <dbReference type="EMBL" id="GAA4230876.1"/>
    </source>
</evidence>
<accession>A0ABP8BZD3</accession>
<evidence type="ECO:0000313" key="2">
    <source>
        <dbReference type="Proteomes" id="UP001501710"/>
    </source>
</evidence>
<organism evidence="1 2">
    <name type="scientific">Actinomadura meridiana</name>
    <dbReference type="NCBI Taxonomy" id="559626"/>
    <lineage>
        <taxon>Bacteria</taxon>
        <taxon>Bacillati</taxon>
        <taxon>Actinomycetota</taxon>
        <taxon>Actinomycetes</taxon>
        <taxon>Streptosporangiales</taxon>
        <taxon>Thermomonosporaceae</taxon>
        <taxon>Actinomadura</taxon>
    </lineage>
</organism>
<reference evidence="2" key="1">
    <citation type="journal article" date="2019" name="Int. J. Syst. Evol. Microbiol.">
        <title>The Global Catalogue of Microorganisms (GCM) 10K type strain sequencing project: providing services to taxonomists for standard genome sequencing and annotation.</title>
        <authorList>
            <consortium name="The Broad Institute Genomics Platform"/>
            <consortium name="The Broad Institute Genome Sequencing Center for Infectious Disease"/>
            <person name="Wu L."/>
            <person name="Ma J."/>
        </authorList>
    </citation>
    <scope>NUCLEOTIDE SEQUENCE [LARGE SCALE GENOMIC DNA]</scope>
    <source>
        <strain evidence="2">JCM 17440</strain>
    </source>
</reference>
<proteinExistence type="predicted"/>
<dbReference type="Proteomes" id="UP001501710">
    <property type="component" value="Unassembled WGS sequence"/>
</dbReference>
<dbReference type="InterPro" id="IPR027268">
    <property type="entry name" value="Peptidase_M4/M1_CTD_sf"/>
</dbReference>